<proteinExistence type="predicted"/>
<evidence type="ECO:0000313" key="1">
    <source>
        <dbReference type="EMBL" id="QJA85696.1"/>
    </source>
</evidence>
<accession>A0A6M3KUH2</accession>
<sequence length="67" mass="7786">MDSITIQSKMYVDQLEKRFFVPIDEDDVMNKVNSFLMKKGKEPDKIIMEIIPVLTTCLGHPVQFKIV</sequence>
<dbReference type="EMBL" id="MT142589">
    <property type="protein sequence ID" value="QJA85696.1"/>
    <property type="molecule type" value="Genomic_DNA"/>
</dbReference>
<gene>
    <name evidence="1" type="ORF">MM415B02188_0019</name>
</gene>
<organism evidence="1">
    <name type="scientific">viral metagenome</name>
    <dbReference type="NCBI Taxonomy" id="1070528"/>
    <lineage>
        <taxon>unclassified sequences</taxon>
        <taxon>metagenomes</taxon>
        <taxon>organismal metagenomes</taxon>
    </lineage>
</organism>
<dbReference type="AlphaFoldDB" id="A0A6M3KUH2"/>
<reference evidence="1" key="1">
    <citation type="submission" date="2020-03" db="EMBL/GenBank/DDBJ databases">
        <title>The deep terrestrial virosphere.</title>
        <authorList>
            <person name="Holmfeldt K."/>
            <person name="Nilsson E."/>
            <person name="Simone D."/>
            <person name="Lopez-Fernandez M."/>
            <person name="Wu X."/>
            <person name="de Brujin I."/>
            <person name="Lundin D."/>
            <person name="Andersson A."/>
            <person name="Bertilsson S."/>
            <person name="Dopson M."/>
        </authorList>
    </citation>
    <scope>NUCLEOTIDE SEQUENCE</scope>
    <source>
        <strain evidence="1">MM415B02188</strain>
    </source>
</reference>
<protein>
    <submittedName>
        <fullName evidence="1">Uncharacterized protein</fullName>
    </submittedName>
</protein>
<name>A0A6M3KUH2_9ZZZZ</name>